<dbReference type="PANTHER" id="PTHR16777">
    <property type="entry name" value="PROTEIN ECT2"/>
    <property type="match status" value="1"/>
</dbReference>
<feature type="region of interest" description="Disordered" evidence="1">
    <location>
        <begin position="1127"/>
        <end position="1164"/>
    </location>
</feature>
<dbReference type="InterPro" id="IPR026817">
    <property type="entry name" value="Ect2"/>
</dbReference>
<dbReference type="InterPro" id="IPR011993">
    <property type="entry name" value="PH-like_dom_sf"/>
</dbReference>
<feature type="region of interest" description="Disordered" evidence="1">
    <location>
        <begin position="585"/>
        <end position="606"/>
    </location>
</feature>
<dbReference type="EMBL" id="JAACXV010000004">
    <property type="protein sequence ID" value="KAF7287576.1"/>
    <property type="molecule type" value="Genomic_DNA"/>
</dbReference>
<dbReference type="InterPro" id="IPR001357">
    <property type="entry name" value="BRCT_dom"/>
</dbReference>
<dbReference type="InterPro" id="IPR049395">
    <property type="entry name" value="ECT2_PH"/>
</dbReference>
<gene>
    <name evidence="4" type="ORF">GWI33_005937</name>
</gene>
<dbReference type="GO" id="GO:2000431">
    <property type="term" value="P:regulation of cytokinesis, actomyosin contractile ring assembly"/>
    <property type="evidence" value="ECO:0007669"/>
    <property type="project" value="InterPro"/>
</dbReference>
<proteinExistence type="predicted"/>
<dbReference type="GO" id="GO:0005085">
    <property type="term" value="F:guanyl-nucleotide exchange factor activity"/>
    <property type="evidence" value="ECO:0007669"/>
    <property type="project" value="InterPro"/>
</dbReference>
<dbReference type="SUPFAM" id="SSF48065">
    <property type="entry name" value="DBL homology domain (DH-domain)"/>
    <property type="match status" value="1"/>
</dbReference>
<dbReference type="Proteomes" id="UP000625711">
    <property type="component" value="Unassembled WGS sequence"/>
</dbReference>
<dbReference type="GO" id="GO:0005096">
    <property type="term" value="F:GTPase activator activity"/>
    <property type="evidence" value="ECO:0007669"/>
    <property type="project" value="InterPro"/>
</dbReference>
<organism evidence="4 5">
    <name type="scientific">Rhynchophorus ferrugineus</name>
    <name type="common">Red palm weevil</name>
    <name type="synonym">Curculio ferrugineus</name>
    <dbReference type="NCBI Taxonomy" id="354439"/>
    <lineage>
        <taxon>Eukaryota</taxon>
        <taxon>Metazoa</taxon>
        <taxon>Ecdysozoa</taxon>
        <taxon>Arthropoda</taxon>
        <taxon>Hexapoda</taxon>
        <taxon>Insecta</taxon>
        <taxon>Pterygota</taxon>
        <taxon>Neoptera</taxon>
        <taxon>Endopterygota</taxon>
        <taxon>Coleoptera</taxon>
        <taxon>Polyphaga</taxon>
        <taxon>Cucujiformia</taxon>
        <taxon>Curculionidae</taxon>
        <taxon>Dryophthorinae</taxon>
        <taxon>Rhynchophorus</taxon>
    </lineage>
</organism>
<feature type="domain" description="BRCT" evidence="3">
    <location>
        <begin position="217"/>
        <end position="275"/>
    </location>
</feature>
<evidence type="ECO:0000259" key="2">
    <source>
        <dbReference type="PROSITE" id="PS50010"/>
    </source>
</evidence>
<dbReference type="SMART" id="SM00292">
    <property type="entry name" value="BRCT"/>
    <property type="match status" value="3"/>
</dbReference>
<reference evidence="4" key="1">
    <citation type="submission" date="2020-08" db="EMBL/GenBank/DDBJ databases">
        <title>Genome sequencing and assembly of the red palm weevil Rhynchophorus ferrugineus.</title>
        <authorList>
            <person name="Dias G.B."/>
            <person name="Bergman C.M."/>
            <person name="Manee M."/>
        </authorList>
    </citation>
    <scope>NUCLEOTIDE SEQUENCE</scope>
    <source>
        <strain evidence="4">AA-2017</strain>
        <tissue evidence="4">Whole larva</tissue>
    </source>
</reference>
<evidence type="ECO:0000313" key="5">
    <source>
        <dbReference type="Proteomes" id="UP000625711"/>
    </source>
</evidence>
<dbReference type="PANTHER" id="PTHR16777:SF2">
    <property type="entry name" value="PROTEIN ECT2"/>
    <property type="match status" value="1"/>
</dbReference>
<dbReference type="Pfam" id="PF12738">
    <property type="entry name" value="PTCB-BRCT"/>
    <property type="match status" value="1"/>
</dbReference>
<evidence type="ECO:0008006" key="6">
    <source>
        <dbReference type="Google" id="ProtNLM"/>
    </source>
</evidence>
<dbReference type="GO" id="GO:0005634">
    <property type="term" value="C:nucleus"/>
    <property type="evidence" value="ECO:0007669"/>
    <property type="project" value="InterPro"/>
</dbReference>
<feature type="compositionally biased region" description="Polar residues" evidence="1">
    <location>
        <begin position="1153"/>
        <end position="1164"/>
    </location>
</feature>
<dbReference type="PROSITE" id="PS50010">
    <property type="entry name" value="DH_2"/>
    <property type="match status" value="1"/>
</dbReference>
<dbReference type="GO" id="GO:0000281">
    <property type="term" value="P:mitotic cytokinesis"/>
    <property type="evidence" value="ECO:0007669"/>
    <property type="project" value="TreeGrafter"/>
</dbReference>
<feature type="domain" description="BRCT" evidence="3">
    <location>
        <begin position="127"/>
        <end position="197"/>
    </location>
</feature>
<evidence type="ECO:0000259" key="3">
    <source>
        <dbReference type="PROSITE" id="PS50172"/>
    </source>
</evidence>
<evidence type="ECO:0000313" key="4">
    <source>
        <dbReference type="EMBL" id="KAF7287576.1"/>
    </source>
</evidence>
<dbReference type="GO" id="GO:0005938">
    <property type="term" value="C:cell cortex"/>
    <property type="evidence" value="ECO:0007669"/>
    <property type="project" value="TreeGrafter"/>
</dbReference>
<sequence length="1164" mass="130652">MDENNAKIYTQGSICSDSNGEETFKNDESLFADRRICLIGNLAEDNKLHSVAESFGVPVVCSENGLEYVNDNACCTYYVIDTFDGDIYNALSKSRQIILGPPALQQLAKNEKKELPDNTRPLFNIAMRGVVVCFTGFRCKDELIKLIPLIHHMGGSIRKHMTAKVTHLIANKCGGEKYQYASTFKLPVMNLQWVIDSWDHRCELDFNASVDTFISNYKLKPFYGARVCFLGFPEDEENHMREVLLSNGGTVASADDSTCTHVVMENSEVYTLEAANAPLSPKINSNLKTFLSEPSNLQSEVIRTPNNNSIADLNLLQVSNSASTICLGTVHETSNNDDLVNEMDSICFEDQSLNVSGICKRKRKFVSPDANAIIKRKREKCYSERRKKVSNFFKTPISYFANRRRTIDASSLSRSLNDSVISPSGIFNVETLSNLSTCIESEDTPRCSLRKSKKNLFSRTFSSSRFIRSKSKKSLMNNSKLSFTDELDMVEKEKLNSSCFPDISFNPIPQIPSGYSGLGSEMAQSSRTPSALAVVDESSVAERPDVAKAFVIKAEWFWTSVQKEYSLDEKEYLFDDYIEHAAITSPGVRRESQTATPSSTSRRKRKRIQETVKLLLQQSQSPATHKRRSSVSDAGLLSVSGSFLDCTASPVSSTPGRRHSIKNDKALLDKAESKEAPQITSARHQVFLELVQTESNYVEILSIIVKLFKQYLEEMLDEDPLLNNTELNLIFGKLPPIHETHVKMLDELRWTKAHWSEERSIGDVIIKYSTELQRAYPPFINYFEEMKEVLTKCDQSKPRFHAFLKAMQTRPECGRQSLQELMIRPVQRLGSISLLLNDLLKHTTKNNPDHGALDRALAALREVMTHINEDKRKTEGQVTLFNIFNDIDNCPPDIVSSHRSYITKVEVTQLGSSEGLSSKGSNLVLFLFSDQLEVCKKKSKAFNSMKSPSASVSSFQLQGKTVVKPYKHVKMMALNTIKRVIDIKETEDCQKVFSLVCRGNDDLKEKLFSFAVTDDDVDKVDFLKSLTRTMANNVCCADAEKFMAYLEPQQLDIDTSDLSTNTLTKAFKFAKTRLKVGRTFSFNKSTPSKLKRAVSSMMSPFGSSTNLTPASQLANMRLASYSNINELGSNAENSDEPPPVAPMSVQPTRKVKSSSLNVNTFKRL</sequence>
<dbReference type="Gene3D" id="3.40.50.10190">
    <property type="entry name" value="BRCT domain"/>
    <property type="match status" value="3"/>
</dbReference>
<dbReference type="GO" id="GO:0007399">
    <property type="term" value="P:nervous system development"/>
    <property type="evidence" value="ECO:0007669"/>
    <property type="project" value="TreeGrafter"/>
</dbReference>
<dbReference type="CDD" id="cd01229">
    <property type="entry name" value="PH_Ect2"/>
    <property type="match status" value="1"/>
</dbReference>
<name>A0A834MLH5_RHYFE</name>
<comment type="caution">
    <text evidence="4">The sequence shown here is derived from an EMBL/GenBank/DDBJ whole genome shotgun (WGS) entry which is preliminary data.</text>
</comment>
<dbReference type="Pfam" id="PF00621">
    <property type="entry name" value="RhoGEF"/>
    <property type="match status" value="1"/>
</dbReference>
<dbReference type="SMART" id="SM00325">
    <property type="entry name" value="RhoGEF"/>
    <property type="match status" value="1"/>
</dbReference>
<dbReference type="OrthoDB" id="9997817at2759"/>
<dbReference type="AlphaFoldDB" id="A0A834MLH5"/>
<dbReference type="Pfam" id="PF00533">
    <property type="entry name" value="BRCT"/>
    <property type="match status" value="1"/>
</dbReference>
<feature type="domain" description="DH" evidence="2">
    <location>
        <begin position="682"/>
        <end position="870"/>
    </location>
</feature>
<dbReference type="SUPFAM" id="SSF52113">
    <property type="entry name" value="BRCT domain"/>
    <property type="match status" value="2"/>
</dbReference>
<evidence type="ECO:0000256" key="1">
    <source>
        <dbReference type="SAM" id="MobiDB-lite"/>
    </source>
</evidence>
<dbReference type="InterPro" id="IPR000219">
    <property type="entry name" value="DH_dom"/>
</dbReference>
<dbReference type="Pfam" id="PF21242">
    <property type="entry name" value="ECT2_PH"/>
    <property type="match status" value="1"/>
</dbReference>
<dbReference type="CDD" id="cd00160">
    <property type="entry name" value="RhoGEF"/>
    <property type="match status" value="1"/>
</dbReference>
<dbReference type="InterPro" id="IPR035899">
    <property type="entry name" value="DBL_dom_sf"/>
</dbReference>
<dbReference type="Gene3D" id="1.20.900.10">
    <property type="entry name" value="Dbl homology (DH) domain"/>
    <property type="match status" value="1"/>
</dbReference>
<accession>A0A834MLH5</accession>
<protein>
    <recommendedName>
        <fullName evidence="6">Protein ECT2</fullName>
    </recommendedName>
</protein>
<dbReference type="PROSITE" id="PS50172">
    <property type="entry name" value="BRCT"/>
    <property type="match status" value="3"/>
</dbReference>
<dbReference type="InterPro" id="IPR036420">
    <property type="entry name" value="BRCT_dom_sf"/>
</dbReference>
<dbReference type="Gene3D" id="2.30.29.30">
    <property type="entry name" value="Pleckstrin-homology domain (PH domain)/Phosphotyrosine-binding domain (PTB)"/>
    <property type="match status" value="1"/>
</dbReference>
<keyword evidence="5" id="KW-1185">Reference proteome</keyword>
<feature type="domain" description="BRCT" evidence="3">
    <location>
        <begin position="518"/>
        <end position="574"/>
    </location>
</feature>